<dbReference type="Proteomes" id="UP001174909">
    <property type="component" value="Unassembled WGS sequence"/>
</dbReference>
<sequence length="42" mass="4922">MEQVQVMEQRVGLAEVVRELIMLREQVQKLMRIGVNNGLLNR</sequence>
<proteinExistence type="predicted"/>
<accession>A0AA35X3H3</accession>
<name>A0AA35X3H3_GEOBA</name>
<evidence type="ECO:0000313" key="1">
    <source>
        <dbReference type="EMBL" id="CAI8036685.1"/>
    </source>
</evidence>
<keyword evidence="2" id="KW-1185">Reference proteome</keyword>
<dbReference type="AlphaFoldDB" id="A0AA35X3H3"/>
<evidence type="ECO:0000313" key="2">
    <source>
        <dbReference type="Proteomes" id="UP001174909"/>
    </source>
</evidence>
<gene>
    <name evidence="1" type="ORF">GBAR_LOCUS20534</name>
</gene>
<dbReference type="EMBL" id="CASHTH010002888">
    <property type="protein sequence ID" value="CAI8036685.1"/>
    <property type="molecule type" value="Genomic_DNA"/>
</dbReference>
<reference evidence="1" key="1">
    <citation type="submission" date="2023-03" db="EMBL/GenBank/DDBJ databases">
        <authorList>
            <person name="Steffen K."/>
            <person name="Cardenas P."/>
        </authorList>
    </citation>
    <scope>NUCLEOTIDE SEQUENCE</scope>
</reference>
<organism evidence="1 2">
    <name type="scientific">Geodia barretti</name>
    <name type="common">Barrett's horny sponge</name>
    <dbReference type="NCBI Taxonomy" id="519541"/>
    <lineage>
        <taxon>Eukaryota</taxon>
        <taxon>Metazoa</taxon>
        <taxon>Porifera</taxon>
        <taxon>Demospongiae</taxon>
        <taxon>Heteroscleromorpha</taxon>
        <taxon>Tetractinellida</taxon>
        <taxon>Astrophorina</taxon>
        <taxon>Geodiidae</taxon>
        <taxon>Geodia</taxon>
    </lineage>
</organism>
<comment type="caution">
    <text evidence="1">The sequence shown here is derived from an EMBL/GenBank/DDBJ whole genome shotgun (WGS) entry which is preliminary data.</text>
</comment>
<feature type="non-terminal residue" evidence="1">
    <location>
        <position position="1"/>
    </location>
</feature>
<protein>
    <submittedName>
        <fullName evidence="1">Uncharacterized protein</fullName>
    </submittedName>
</protein>